<dbReference type="EMBL" id="CP133217">
    <property type="protein sequence ID" value="WML87602.1"/>
    <property type="molecule type" value="Genomic_DNA"/>
</dbReference>
<gene>
    <name evidence="3" type="ORF">RCG00_04380</name>
</gene>
<reference evidence="3" key="1">
    <citation type="submission" date="2023-08" db="EMBL/GenBank/DDBJ databases">
        <title>New molecular markers tilS and rpoB for phylogenetic and monitoring studies of the genus Thiothrix biodiversity.</title>
        <authorList>
            <person name="Ravin N.V."/>
            <person name="Smolyakov D."/>
            <person name="Markov N.D."/>
            <person name="Beletsky A.V."/>
            <person name="Mardanov A.V."/>
            <person name="Rudenko T.S."/>
            <person name="Grabovich M.Y."/>
        </authorList>
    </citation>
    <scope>NUCLEOTIDE SEQUENCE</scope>
    <source>
        <strain evidence="3">DNT52</strain>
    </source>
</reference>
<feature type="chain" id="PRO_5041364439" description="Alkaline phosphatase" evidence="2">
    <location>
        <begin position="21"/>
        <end position="394"/>
    </location>
</feature>
<evidence type="ECO:0000256" key="2">
    <source>
        <dbReference type="SAM" id="SignalP"/>
    </source>
</evidence>
<feature type="region of interest" description="Disordered" evidence="1">
    <location>
        <begin position="26"/>
        <end position="70"/>
    </location>
</feature>
<dbReference type="PROSITE" id="PS51257">
    <property type="entry name" value="PROKAR_LIPOPROTEIN"/>
    <property type="match status" value="1"/>
</dbReference>
<dbReference type="Proteomes" id="UP001229862">
    <property type="component" value="Chromosome"/>
</dbReference>
<accession>A0AA51MSF5</accession>
<dbReference type="RefSeq" id="WP_308872159.1">
    <property type="nucleotide sequence ID" value="NZ_CP133197.1"/>
</dbReference>
<feature type="signal peptide" evidence="2">
    <location>
        <begin position="1"/>
        <end position="20"/>
    </location>
</feature>
<sequence length="394" mass="41371">MLASKIIPMLLMSSVLVACGGGTGASLSTTTTTTTTTPTGSNSNTTTNNNTGTSTATTGDSSTATGNTTTSGARLLTRNVVDAAYSDALERLITVSSLPDNALTLINPATGEQQAVVLTLTPTSVAISPDGKTAVVGHNNAVTQVNLQTASVTNSHNNLNMSVFDLALDAQGIAYATPKTNEIAGALKSINLNTGLVTASLSVVQAGSFYLQLAPNLKALYLLDKGAQPVDLAKADASITPPAWLYDSPYNGDHDIGGATGKGLWLSEDEAYLLTAGETLFRTANTQDQDMLYQRSLSDNDNDPTTTLLHADHSQEAGKFVVILDKGIAGVNTDYRLKTYTAPQLVVSDEQKLSTMNLNNSSNPVIPQFVFFNSDGSKRYALLKQGTETYLLTF</sequence>
<evidence type="ECO:0000313" key="3">
    <source>
        <dbReference type="EMBL" id="WML87602.1"/>
    </source>
</evidence>
<evidence type="ECO:0008006" key="4">
    <source>
        <dbReference type="Google" id="ProtNLM"/>
    </source>
</evidence>
<protein>
    <recommendedName>
        <fullName evidence="4">Alkaline phosphatase</fullName>
    </recommendedName>
</protein>
<organism evidence="3">
    <name type="scientific">Thiothrix subterranea</name>
    <dbReference type="NCBI Taxonomy" id="2735563"/>
    <lineage>
        <taxon>Bacteria</taxon>
        <taxon>Pseudomonadati</taxon>
        <taxon>Pseudomonadota</taxon>
        <taxon>Gammaproteobacteria</taxon>
        <taxon>Thiotrichales</taxon>
        <taxon>Thiotrichaceae</taxon>
        <taxon>Thiothrix</taxon>
    </lineage>
</organism>
<proteinExistence type="predicted"/>
<dbReference type="SUPFAM" id="SSF101898">
    <property type="entry name" value="NHL repeat"/>
    <property type="match status" value="1"/>
</dbReference>
<dbReference type="AlphaFoldDB" id="A0AA51MSF5"/>
<keyword evidence="2" id="KW-0732">Signal</keyword>
<name>A0AA51MSF5_9GAMM</name>
<evidence type="ECO:0000256" key="1">
    <source>
        <dbReference type="SAM" id="MobiDB-lite"/>
    </source>
</evidence>